<proteinExistence type="predicted"/>
<organism evidence="7 8">
    <name type="scientific">Kordiimonas lacus</name>
    <dbReference type="NCBI Taxonomy" id="637679"/>
    <lineage>
        <taxon>Bacteria</taxon>
        <taxon>Pseudomonadati</taxon>
        <taxon>Pseudomonadota</taxon>
        <taxon>Alphaproteobacteria</taxon>
        <taxon>Kordiimonadales</taxon>
        <taxon>Kordiimonadaceae</taxon>
        <taxon>Kordiimonas</taxon>
    </lineage>
</organism>
<accession>A0A1G6WQ86</accession>
<feature type="transmembrane region" description="Helical" evidence="6">
    <location>
        <begin position="79"/>
        <end position="96"/>
    </location>
</feature>
<dbReference type="InterPro" id="IPR001123">
    <property type="entry name" value="LeuE-type"/>
</dbReference>
<sequence>MALPVDPLLFWLFVGAVTLLVLTPGPIVSLIVAETLNESPKHGFAVVAGAEVVGIVMLAVYLLGFSAIIEFLSDDVLTAVRYGGAAYLAYLAFKSFRKNDSGDDPKRIVVERTPAKAFKAAIAVAATNPKAILFFAAFFPQFISPDMPAMPQLITLSIVFAVLAPLLDCVWVLAATGAREILRRKGSVSLIGKISGTILAVGACALLLINK</sequence>
<dbReference type="PIRSF" id="PIRSF006324">
    <property type="entry name" value="LeuE"/>
    <property type="match status" value="1"/>
</dbReference>
<dbReference type="PANTHER" id="PTHR30086:SF20">
    <property type="entry name" value="ARGININE EXPORTER PROTEIN ARGO-RELATED"/>
    <property type="match status" value="1"/>
</dbReference>
<keyword evidence="8" id="KW-1185">Reference proteome</keyword>
<evidence type="ECO:0000256" key="1">
    <source>
        <dbReference type="ARBA" id="ARBA00004651"/>
    </source>
</evidence>
<keyword evidence="4 6" id="KW-1133">Transmembrane helix</keyword>
<evidence type="ECO:0000256" key="4">
    <source>
        <dbReference type="ARBA" id="ARBA00022989"/>
    </source>
</evidence>
<evidence type="ECO:0000256" key="5">
    <source>
        <dbReference type="ARBA" id="ARBA00023136"/>
    </source>
</evidence>
<protein>
    <submittedName>
        <fullName evidence="7">Threonine/homoserine/homoserine lactone efflux protein</fullName>
    </submittedName>
</protein>
<dbReference type="PANTHER" id="PTHR30086">
    <property type="entry name" value="ARGININE EXPORTER PROTEIN ARGO"/>
    <property type="match status" value="1"/>
</dbReference>
<feature type="transmembrane region" description="Helical" evidence="6">
    <location>
        <begin position="117"/>
        <end position="142"/>
    </location>
</feature>
<dbReference type="GO" id="GO:0005886">
    <property type="term" value="C:plasma membrane"/>
    <property type="evidence" value="ECO:0007669"/>
    <property type="project" value="UniProtKB-SubCell"/>
</dbReference>
<name>A0A1G6WQ86_9PROT</name>
<evidence type="ECO:0000313" key="7">
    <source>
        <dbReference type="EMBL" id="SDD67205.1"/>
    </source>
</evidence>
<comment type="subcellular location">
    <subcellularLocation>
        <location evidence="1">Cell membrane</location>
        <topology evidence="1">Multi-pass membrane protein</topology>
    </subcellularLocation>
</comment>
<dbReference type="EMBL" id="FNAK01000002">
    <property type="protein sequence ID" value="SDD67205.1"/>
    <property type="molecule type" value="Genomic_DNA"/>
</dbReference>
<feature type="transmembrane region" description="Helical" evidence="6">
    <location>
        <begin position="154"/>
        <end position="178"/>
    </location>
</feature>
<dbReference type="STRING" id="637679.GCA_001550055_02882"/>
<evidence type="ECO:0000256" key="2">
    <source>
        <dbReference type="ARBA" id="ARBA00022475"/>
    </source>
</evidence>
<keyword evidence="2" id="KW-1003">Cell membrane</keyword>
<dbReference type="GO" id="GO:0015171">
    <property type="term" value="F:amino acid transmembrane transporter activity"/>
    <property type="evidence" value="ECO:0007669"/>
    <property type="project" value="TreeGrafter"/>
</dbReference>
<dbReference type="AlphaFoldDB" id="A0A1G6WQ86"/>
<dbReference type="Proteomes" id="UP000183685">
    <property type="component" value="Unassembled WGS sequence"/>
</dbReference>
<evidence type="ECO:0000256" key="6">
    <source>
        <dbReference type="SAM" id="Phobius"/>
    </source>
</evidence>
<reference evidence="7 8" key="1">
    <citation type="submission" date="2016-10" db="EMBL/GenBank/DDBJ databases">
        <authorList>
            <person name="de Groot N.N."/>
        </authorList>
    </citation>
    <scope>NUCLEOTIDE SEQUENCE [LARGE SCALE GENOMIC DNA]</scope>
    <source>
        <strain evidence="7 8">CGMCC 1.9109</strain>
    </source>
</reference>
<keyword evidence="5 6" id="KW-0472">Membrane</keyword>
<keyword evidence="3 6" id="KW-0812">Transmembrane</keyword>
<feature type="transmembrane region" description="Helical" evidence="6">
    <location>
        <begin position="190"/>
        <end position="209"/>
    </location>
</feature>
<dbReference type="Pfam" id="PF01810">
    <property type="entry name" value="LysE"/>
    <property type="match status" value="1"/>
</dbReference>
<evidence type="ECO:0000313" key="8">
    <source>
        <dbReference type="Proteomes" id="UP000183685"/>
    </source>
</evidence>
<dbReference type="RefSeq" id="WP_068306329.1">
    <property type="nucleotide sequence ID" value="NZ_FNAK01000002.1"/>
</dbReference>
<evidence type="ECO:0000256" key="3">
    <source>
        <dbReference type="ARBA" id="ARBA00022692"/>
    </source>
</evidence>
<feature type="transmembrane region" description="Helical" evidence="6">
    <location>
        <begin position="12"/>
        <end position="32"/>
    </location>
</feature>
<gene>
    <name evidence="7" type="ORF">SAMN04488071_1166</name>
</gene>
<feature type="transmembrane region" description="Helical" evidence="6">
    <location>
        <begin position="44"/>
        <end position="67"/>
    </location>
</feature>